<comment type="caution">
    <text evidence="1">The sequence shown here is derived from an EMBL/GenBank/DDBJ whole genome shotgun (WGS) entry which is preliminary data.</text>
</comment>
<evidence type="ECO:0000313" key="1">
    <source>
        <dbReference type="EMBL" id="EGP69676.1"/>
    </source>
</evidence>
<dbReference type="Proteomes" id="UP000004568">
    <property type="component" value="Unassembled WGS sequence"/>
</dbReference>
<evidence type="ECO:0000313" key="2">
    <source>
        <dbReference type="Proteomes" id="UP000004568"/>
    </source>
</evidence>
<dbReference type="AlphaFoldDB" id="F9HLF4"/>
<name>F9HLF4_STRMT</name>
<protein>
    <submittedName>
        <fullName evidence="1">Uncharacterized protein</fullName>
    </submittedName>
</protein>
<dbReference type="eggNOG" id="ENOG50309EX">
    <property type="taxonomic scope" value="Bacteria"/>
</dbReference>
<proteinExistence type="predicted"/>
<accession>F9HLF4</accession>
<gene>
    <name evidence="1" type="ORF">HMPREF9957_0181</name>
</gene>
<dbReference type="EMBL" id="AFQV01000012">
    <property type="protein sequence ID" value="EGP69676.1"/>
    <property type="molecule type" value="Genomic_DNA"/>
</dbReference>
<reference evidence="1 2" key="1">
    <citation type="submission" date="2011-05" db="EMBL/GenBank/DDBJ databases">
        <authorList>
            <person name="Durkin A.S."/>
            <person name="Radune D."/>
            <person name="Hostetler J."/>
            <person name="Torralba M."/>
            <person name="Gillis M."/>
            <person name="Methe B."/>
            <person name="Sutton G."/>
            <person name="Nelson K.E."/>
        </authorList>
    </citation>
    <scope>NUCLEOTIDE SEQUENCE [LARGE SCALE GENOMIC DNA]</scope>
    <source>
        <strain evidence="1 2">SK1080</strain>
    </source>
</reference>
<dbReference type="PATRIC" id="fig|1008453.3.peg.511"/>
<organism evidence="1 2">
    <name type="scientific">Streptococcus mitis SK1080</name>
    <dbReference type="NCBI Taxonomy" id="1008453"/>
    <lineage>
        <taxon>Bacteria</taxon>
        <taxon>Bacillati</taxon>
        <taxon>Bacillota</taxon>
        <taxon>Bacilli</taxon>
        <taxon>Lactobacillales</taxon>
        <taxon>Streptococcaceae</taxon>
        <taxon>Streptococcus</taxon>
        <taxon>Streptococcus mitis group</taxon>
    </lineage>
</organism>
<sequence length="39" mass="4450">MLDYHSHALAEIVKAYVNKKSPVPQPDFLIMTIIGKRPQ</sequence>